<sequence length="681" mass="76456">MNLRPEGDTGFPKRDDIPAKILADPELLTKIARDDYFSQCCNFFEALFKTIQAEFLQVPQETPTESVDDFIRNWNEDMCAMGSDSRATFFSNVQADYDKIRARKPSDGKSSKDDKEEAAMAHSAQTDISNTAMLEAYESMLSALPHIIKHKENEPQLVIAFDEAHPLSAWQGKRLCPSHMLCRAISNFSRLPGQSQSVWVVFASTTSKVADFSAPQAIHNSARFIGSGELLFPPYVQLGWDQGAAALGDIAAKDVSRVDHIIEFGRPLWTSLKVADPQGMSGVIATAGMKLCKSSRYHAKNPNQALAVLSQRFSPDVCFGHPESVQYLETSVASHLRVCSAVTEDRTWKFTSYPSEPFLSCVAAGLLHHSESTLDDTLRALKDKVDSGLFEIGQNGELASRLLWLLAKDIYVRKVLHANIRGIRCIGQQDFIDCVRVPVIAFLEYVLGDLFTKALDEGEARGARKAFANAYINFSHWVSMDENIATEKHGEEGWSSDEWTLRHLNRTSAVQCCHYQPTVDKMIPIWFDDDKTPEAVHRVSQLFISDKAGTIANKSSLHKITRNDPSIQCQNKRPWIAILNDLGVEKRACVATFPARSSPRQTNPDECLRIYVAGIDHTSYPWMDRCSKSVNDTLQHLIARQKEPTYPDVFAQHLQRQVQFGKKSLDSYMRWESGKELPTKE</sequence>
<evidence type="ECO:0000313" key="1">
    <source>
        <dbReference type="EMBL" id="KAH7903025.1"/>
    </source>
</evidence>
<comment type="caution">
    <text evidence="1">The sequence shown here is derived from an EMBL/GenBank/DDBJ whole genome shotgun (WGS) entry which is preliminary data.</text>
</comment>
<protein>
    <submittedName>
        <fullName evidence="1">Uncharacterized protein</fullName>
    </submittedName>
</protein>
<gene>
    <name evidence="1" type="ORF">BJ138DRAFT_1198544</name>
</gene>
<accession>A0ACB7ZPA7</accession>
<evidence type="ECO:0000313" key="2">
    <source>
        <dbReference type="Proteomes" id="UP000790377"/>
    </source>
</evidence>
<dbReference type="Proteomes" id="UP000790377">
    <property type="component" value="Unassembled WGS sequence"/>
</dbReference>
<reference evidence="1" key="1">
    <citation type="journal article" date="2021" name="New Phytol.">
        <title>Evolutionary innovations through gain and loss of genes in the ectomycorrhizal Boletales.</title>
        <authorList>
            <person name="Wu G."/>
            <person name="Miyauchi S."/>
            <person name="Morin E."/>
            <person name="Kuo A."/>
            <person name="Drula E."/>
            <person name="Varga T."/>
            <person name="Kohler A."/>
            <person name="Feng B."/>
            <person name="Cao Y."/>
            <person name="Lipzen A."/>
            <person name="Daum C."/>
            <person name="Hundley H."/>
            <person name="Pangilinan J."/>
            <person name="Johnson J."/>
            <person name="Barry K."/>
            <person name="LaButti K."/>
            <person name="Ng V."/>
            <person name="Ahrendt S."/>
            <person name="Min B."/>
            <person name="Choi I.G."/>
            <person name="Park H."/>
            <person name="Plett J.M."/>
            <person name="Magnuson J."/>
            <person name="Spatafora J.W."/>
            <person name="Nagy L.G."/>
            <person name="Henrissat B."/>
            <person name="Grigoriev I.V."/>
            <person name="Yang Z.L."/>
            <person name="Xu J."/>
            <person name="Martin F.M."/>
        </authorList>
    </citation>
    <scope>NUCLEOTIDE SEQUENCE</scope>
    <source>
        <strain evidence="1">ATCC 28755</strain>
    </source>
</reference>
<proteinExistence type="predicted"/>
<organism evidence="1 2">
    <name type="scientific">Hygrophoropsis aurantiaca</name>
    <dbReference type="NCBI Taxonomy" id="72124"/>
    <lineage>
        <taxon>Eukaryota</taxon>
        <taxon>Fungi</taxon>
        <taxon>Dikarya</taxon>
        <taxon>Basidiomycota</taxon>
        <taxon>Agaricomycotina</taxon>
        <taxon>Agaricomycetes</taxon>
        <taxon>Agaricomycetidae</taxon>
        <taxon>Boletales</taxon>
        <taxon>Coniophorineae</taxon>
        <taxon>Hygrophoropsidaceae</taxon>
        <taxon>Hygrophoropsis</taxon>
    </lineage>
</organism>
<dbReference type="EMBL" id="MU269295">
    <property type="protein sequence ID" value="KAH7903025.1"/>
    <property type="molecule type" value="Genomic_DNA"/>
</dbReference>
<keyword evidence="2" id="KW-1185">Reference proteome</keyword>
<name>A0ACB7ZPA7_9AGAM</name>